<dbReference type="Proteomes" id="UP001500840">
    <property type="component" value="Unassembled WGS sequence"/>
</dbReference>
<evidence type="ECO:0000313" key="1">
    <source>
        <dbReference type="EMBL" id="GAA4468441.1"/>
    </source>
</evidence>
<reference evidence="2" key="1">
    <citation type="journal article" date="2019" name="Int. J. Syst. Evol. Microbiol.">
        <title>The Global Catalogue of Microorganisms (GCM) 10K type strain sequencing project: providing services to taxonomists for standard genome sequencing and annotation.</title>
        <authorList>
            <consortium name="The Broad Institute Genomics Platform"/>
            <consortium name="The Broad Institute Genome Sequencing Center for Infectious Disease"/>
            <person name="Wu L."/>
            <person name="Ma J."/>
        </authorList>
    </citation>
    <scope>NUCLEOTIDE SEQUENCE [LARGE SCALE GENOMIC DNA]</scope>
    <source>
        <strain evidence="2">JCM 17759</strain>
    </source>
</reference>
<evidence type="ECO:0000313" key="2">
    <source>
        <dbReference type="Proteomes" id="UP001500840"/>
    </source>
</evidence>
<organism evidence="1 2">
    <name type="scientific">Novipirellula rosea</name>
    <dbReference type="NCBI Taxonomy" id="1031540"/>
    <lineage>
        <taxon>Bacteria</taxon>
        <taxon>Pseudomonadati</taxon>
        <taxon>Planctomycetota</taxon>
        <taxon>Planctomycetia</taxon>
        <taxon>Pirellulales</taxon>
        <taxon>Pirellulaceae</taxon>
        <taxon>Novipirellula</taxon>
    </lineage>
</organism>
<gene>
    <name evidence="1" type="ORF">GCM10023156_59420</name>
</gene>
<protein>
    <submittedName>
        <fullName evidence="1">Uncharacterized protein</fullName>
    </submittedName>
</protein>
<keyword evidence="2" id="KW-1185">Reference proteome</keyword>
<proteinExistence type="predicted"/>
<accession>A0ABP8NLQ2</accession>
<name>A0ABP8NLQ2_9BACT</name>
<dbReference type="EMBL" id="BAABGA010000099">
    <property type="protein sequence ID" value="GAA4468441.1"/>
    <property type="molecule type" value="Genomic_DNA"/>
</dbReference>
<comment type="caution">
    <text evidence="1">The sequence shown here is derived from an EMBL/GenBank/DDBJ whole genome shotgun (WGS) entry which is preliminary data.</text>
</comment>
<sequence>METIIDVAFSVAPAGTWGCWLTRLLFAAVANACNDVGEGGRIEKVKLTIVNFKMDGRGSAEKDASEND</sequence>